<accession>A0A1H0LH08</accession>
<reference evidence="2" key="1">
    <citation type="submission" date="2016-10" db="EMBL/GenBank/DDBJ databases">
        <authorList>
            <person name="Varghese N."/>
            <person name="Submissions S."/>
        </authorList>
    </citation>
    <scope>NUCLEOTIDE SEQUENCE [LARGE SCALE GENOMIC DNA]</scope>
    <source>
        <strain evidence="2">DSM 17101</strain>
    </source>
</reference>
<dbReference type="PANTHER" id="PTHR33973:SF4">
    <property type="entry name" value="OS07G0153300 PROTEIN"/>
    <property type="match status" value="1"/>
</dbReference>
<evidence type="ECO:0000313" key="2">
    <source>
        <dbReference type="Proteomes" id="UP000199317"/>
    </source>
</evidence>
<dbReference type="Proteomes" id="UP000199317">
    <property type="component" value="Unassembled WGS sequence"/>
</dbReference>
<dbReference type="OrthoDB" id="9778801at2"/>
<gene>
    <name evidence="1" type="ORF">SAMN04489708_102182</name>
</gene>
<dbReference type="PANTHER" id="PTHR33973">
    <property type="entry name" value="OS07G0153300 PROTEIN"/>
    <property type="match status" value="1"/>
</dbReference>
<dbReference type="InterPro" id="IPR010775">
    <property type="entry name" value="DUF1365"/>
</dbReference>
<protein>
    <recommendedName>
        <fullName evidence="3">DUF1365 domain-containing protein</fullName>
    </recommendedName>
</protein>
<name>A0A1H0LH08_9BURK</name>
<dbReference type="AlphaFoldDB" id="A0A1H0LH08"/>
<dbReference type="Pfam" id="PF07103">
    <property type="entry name" value="DUF1365"/>
    <property type="match status" value="1"/>
</dbReference>
<dbReference type="RefSeq" id="WP_092832099.1">
    <property type="nucleotide sequence ID" value="NZ_CP028290.1"/>
</dbReference>
<keyword evidence="2" id="KW-1185">Reference proteome</keyword>
<evidence type="ECO:0000313" key="1">
    <source>
        <dbReference type="EMBL" id="SDO67200.1"/>
    </source>
</evidence>
<proteinExistence type="predicted"/>
<organism evidence="1 2">
    <name type="scientific">Paracidovorax cattleyae</name>
    <dbReference type="NCBI Taxonomy" id="80868"/>
    <lineage>
        <taxon>Bacteria</taxon>
        <taxon>Pseudomonadati</taxon>
        <taxon>Pseudomonadota</taxon>
        <taxon>Betaproteobacteria</taxon>
        <taxon>Burkholderiales</taxon>
        <taxon>Comamonadaceae</taxon>
        <taxon>Paracidovorax</taxon>
    </lineage>
</organism>
<dbReference type="EMBL" id="FNJL01000002">
    <property type="protein sequence ID" value="SDO67200.1"/>
    <property type="molecule type" value="Genomic_DNA"/>
</dbReference>
<evidence type="ECO:0008006" key="3">
    <source>
        <dbReference type="Google" id="ProtNLM"/>
    </source>
</evidence>
<sequence>MIPATVPVPGSALCIGEVTHQRHRPARHRLRYRVHALWLDVDELQELARRLRFFSLNRFNLFSLHERDYGPGTGEALRSHVERQLAAAGIPTGAGPIRMLTMPRILGYAFNPITVYACHRPDGGLLAVLYEVNNTFGERHSYLVAVPGAQAHDPRQRHGCDKSFHVSPFLPLSLRYAFDLRRPQVPGDGLALGVTAGDAAGPVLHAAWRLRMRPLTDGALVRAFFTHPLLTLKVMGAIHWEALQIWLKGVKVHTKPPAPERHLTIIRPEET</sequence>